<evidence type="ECO:0000313" key="3">
    <source>
        <dbReference type="Proteomes" id="UP001341840"/>
    </source>
</evidence>
<dbReference type="EMBL" id="JASCZI010252709">
    <property type="protein sequence ID" value="MED6215551.1"/>
    <property type="molecule type" value="Genomic_DNA"/>
</dbReference>
<comment type="caution">
    <text evidence="2">The sequence shown here is derived from an EMBL/GenBank/DDBJ whole genome shotgun (WGS) entry which is preliminary data.</text>
</comment>
<feature type="non-terminal residue" evidence="2">
    <location>
        <position position="87"/>
    </location>
</feature>
<evidence type="ECO:0000256" key="1">
    <source>
        <dbReference type="SAM" id="Coils"/>
    </source>
</evidence>
<evidence type="ECO:0000313" key="2">
    <source>
        <dbReference type="EMBL" id="MED6215551.1"/>
    </source>
</evidence>
<keyword evidence="1" id="KW-0175">Coiled coil</keyword>
<protein>
    <submittedName>
        <fullName evidence="2">Uncharacterized protein</fullName>
    </submittedName>
</protein>
<dbReference type="Proteomes" id="UP001341840">
    <property type="component" value="Unassembled WGS sequence"/>
</dbReference>
<gene>
    <name evidence="2" type="ORF">PIB30_114791</name>
</gene>
<sequence length="87" mass="10372">MGVDEFIPIEHPITKKSMEGQMQDNSIKRRAQEFLPEFPRIDYWTSLEASITKLQETMEQLKEEQQNQNCMLCKLLKEQEKQGRELQ</sequence>
<accession>A0ABU6YZW6</accession>
<proteinExistence type="predicted"/>
<keyword evidence="3" id="KW-1185">Reference proteome</keyword>
<organism evidence="2 3">
    <name type="scientific">Stylosanthes scabra</name>
    <dbReference type="NCBI Taxonomy" id="79078"/>
    <lineage>
        <taxon>Eukaryota</taxon>
        <taxon>Viridiplantae</taxon>
        <taxon>Streptophyta</taxon>
        <taxon>Embryophyta</taxon>
        <taxon>Tracheophyta</taxon>
        <taxon>Spermatophyta</taxon>
        <taxon>Magnoliopsida</taxon>
        <taxon>eudicotyledons</taxon>
        <taxon>Gunneridae</taxon>
        <taxon>Pentapetalae</taxon>
        <taxon>rosids</taxon>
        <taxon>fabids</taxon>
        <taxon>Fabales</taxon>
        <taxon>Fabaceae</taxon>
        <taxon>Papilionoideae</taxon>
        <taxon>50 kb inversion clade</taxon>
        <taxon>dalbergioids sensu lato</taxon>
        <taxon>Dalbergieae</taxon>
        <taxon>Pterocarpus clade</taxon>
        <taxon>Stylosanthes</taxon>
    </lineage>
</organism>
<name>A0ABU6YZW6_9FABA</name>
<feature type="coiled-coil region" evidence="1">
    <location>
        <begin position="44"/>
        <end position="71"/>
    </location>
</feature>
<reference evidence="2 3" key="1">
    <citation type="journal article" date="2023" name="Plants (Basel)">
        <title>Bridging the Gap: Combining Genomics and Transcriptomics Approaches to Understand Stylosanthes scabra, an Orphan Legume from the Brazilian Caatinga.</title>
        <authorList>
            <person name="Ferreira-Neto J.R.C."/>
            <person name="da Silva M.D."/>
            <person name="Binneck E."/>
            <person name="de Melo N.F."/>
            <person name="da Silva R.H."/>
            <person name="de Melo A.L.T.M."/>
            <person name="Pandolfi V."/>
            <person name="Bustamante F.O."/>
            <person name="Brasileiro-Vidal A.C."/>
            <person name="Benko-Iseppon A.M."/>
        </authorList>
    </citation>
    <scope>NUCLEOTIDE SEQUENCE [LARGE SCALE GENOMIC DNA]</scope>
    <source>
        <tissue evidence="2">Leaves</tissue>
    </source>
</reference>